<evidence type="ECO:0000256" key="7">
    <source>
        <dbReference type="ARBA" id="ARBA00022723"/>
    </source>
</evidence>
<proteinExistence type="inferred from homology"/>
<dbReference type="PROSITE" id="PS00867">
    <property type="entry name" value="CPSASE_2"/>
    <property type="match status" value="1"/>
</dbReference>
<feature type="domain" description="Lipoyl-binding" evidence="17">
    <location>
        <begin position="1303"/>
        <end position="1378"/>
    </location>
</feature>
<evidence type="ECO:0000256" key="6">
    <source>
        <dbReference type="ARBA" id="ARBA00022598"/>
    </source>
</evidence>
<feature type="region of interest" description="Disordered" evidence="16">
    <location>
        <begin position="101"/>
        <end position="121"/>
    </location>
</feature>
<dbReference type="InterPro" id="IPR000089">
    <property type="entry name" value="Biotin_lipoyl"/>
</dbReference>
<dbReference type="GO" id="GO:0005737">
    <property type="term" value="C:cytoplasm"/>
    <property type="evidence" value="ECO:0007669"/>
    <property type="project" value="TreeGrafter"/>
</dbReference>
<dbReference type="EC" id="6.4.1.1" evidence="4"/>
<dbReference type="SMART" id="SM00415">
    <property type="entry name" value="HSF"/>
    <property type="match status" value="1"/>
</dbReference>
<dbReference type="FunFam" id="3.30.1490.20:FF:000018">
    <property type="entry name" value="Biotin carboxylase"/>
    <property type="match status" value="1"/>
</dbReference>
<dbReference type="Gene3D" id="3.30.470.20">
    <property type="entry name" value="ATP-grasp fold, B domain"/>
    <property type="match status" value="1"/>
</dbReference>
<evidence type="ECO:0000256" key="12">
    <source>
        <dbReference type="ARBA" id="ARBA00023267"/>
    </source>
</evidence>
<dbReference type="InterPro" id="IPR000891">
    <property type="entry name" value="PYR_CT"/>
</dbReference>
<comment type="subcellular location">
    <subcellularLocation>
        <location evidence="2">Nucleus</location>
    </subcellularLocation>
</comment>
<dbReference type="NCBIfam" id="NF006761">
    <property type="entry name" value="PRK09282.1"/>
    <property type="match status" value="1"/>
</dbReference>
<dbReference type="FunFam" id="2.40.50.100:FF:000003">
    <property type="entry name" value="Acetyl-CoA carboxylase biotin carboxyl carrier protein"/>
    <property type="match status" value="1"/>
</dbReference>
<dbReference type="InterPro" id="IPR005930">
    <property type="entry name" value="Pyruv_COase"/>
</dbReference>
<dbReference type="InterPro" id="IPR005481">
    <property type="entry name" value="BC-like_N"/>
</dbReference>
<dbReference type="InterPro" id="IPR011764">
    <property type="entry name" value="Biotin_carboxylation_dom"/>
</dbReference>
<sequence>MPSSPRALRFPETLMQVLADPDATVMWVDNGMSIQFTCVHQLSQEVLPRYFRHNRWTSFQRQLNNYGFLKKRLGGNAKTYTYWHPLFVRHKPELLHLITSKRSSQSPDVPSPKKLSHDPSLKKLSPRMLHMNAIDNPAMHRAVLEFHGDVESYPSEPTGDQTEKGQVALIKSKPQTHARNNTCRLGEVSSWLSLDDDLSSTMYRRLQHIKPKPAQHSMLSRDMSHIRKLMAANRGEIATRIMRAGNELGIRTVGIFSAEDRFTQHRYKADESFLVGKGKSPVAAYLDIDSIVKIAKDNHVDAVHPGYGFLSENVDFARKCAANGITFVGPTPENLATFGDKTAARAIAIKHNVPVVPGTDGPVSSLEQARKFIDSGVGYPVIIKASMGGGGKGMRVVHNAAELEANFLRASSEALAAFGDGTVFIERYVYKPRHIEVQILGDGKGNVVHLYHRDCSVQRRHQKVLETAPAVGLSKEVEAAMINDAVRLTSAAKYKNAGTVEFLVDKEGRHYFIEVNPRIQVEHVITEEITGIDLVQSQIRIANGDSFESLGLVQDKISVRGHAMQCRVTTENPALDFQPDSGVIEVFRSAGGMGIRLDDGPGFVGAHITPHYDSLLVKVTAHALKREDCVRKLKRALSEFRVRGVTTNTSFLQHVLAHPDFVRGHVDTSFIADNPHLVAASKSTNRGQKMLRYIGNTIVNGPEKDLGATGPAPSAMDPLVPVLSAPSAPRVGKSLRQIYASEGPAAFAKAVRDHKGLLLTDTTWRDAHQSLLATRVRTRDLEAIAPATAIALRDAYSIEMWGGATFDVSMRFLREDPWERLANLRALVPDVPFQMLLRGANAVGYTSYPDNVVFKFCEKAQQTGMDVFRVFDSLNYVENMRLGIDAVGASGGIIEAVVCYTGDVSDPDRGPYNLDYYLNYTRQLVDLGIHVLCIKDMAGLLKPQAATLLVAAIRAEFPDLPIHVHTHDTAGTGVSSMLACAYAGADAVDCATDAMSGTTSQPSMGALVAALKNTELDTRINPEHINDINDYWETMRGVYAPFESGQKSGSADVYHHEMPGGQYTNLLFQSNQLGLAGQWPAIKKAYATANKLLGDIIKVTPSSKVVGDFAQFLVQNKLTEDDVLAQAETLSFPKSVVEYFQGYLGIPHHGFPEALRSKVLKGRLLPNGKSVFEGRPGAELAPYDFTAAHRELVEAYGSDNISELDVLSHAMYPAVFKNFMEFKDKYGSLHFLDTRTFLTGLSVDKEIELEIEHGKTVFVRLVAVGGISKKDGTRDVIFELNGRQRVIKVADENASVGKIEKLKASPNVPGSVGAPMPGVIVEVKVQRGQQVKAGEPLCVLSAMKMETVVAAPVSGKVKELHVVVGDSLKAGELVVEIDESGEKEL</sequence>
<evidence type="ECO:0000256" key="11">
    <source>
        <dbReference type="ARBA" id="ARBA00023242"/>
    </source>
</evidence>
<evidence type="ECO:0000259" key="19">
    <source>
        <dbReference type="PROSITE" id="PS50979"/>
    </source>
</evidence>
<dbReference type="SUPFAM" id="SSF51230">
    <property type="entry name" value="Single hybrid motif"/>
    <property type="match status" value="1"/>
</dbReference>
<dbReference type="InterPro" id="IPR055268">
    <property type="entry name" value="PCB-like"/>
</dbReference>
<dbReference type="Gene3D" id="1.10.10.10">
    <property type="entry name" value="Winged helix-like DNA-binding domain superfamily/Winged helix DNA-binding domain"/>
    <property type="match status" value="1"/>
</dbReference>
<accession>A0A397AFW1</accession>
<evidence type="ECO:0000259" key="20">
    <source>
        <dbReference type="PROSITE" id="PS50991"/>
    </source>
</evidence>
<keyword evidence="12" id="KW-0092">Biotin</keyword>
<evidence type="ECO:0000256" key="5">
    <source>
        <dbReference type="ARBA" id="ARBA00022432"/>
    </source>
</evidence>
<dbReference type="InterPro" id="IPR016185">
    <property type="entry name" value="PreATP-grasp_dom_sf"/>
</dbReference>
<evidence type="ECO:0000256" key="2">
    <source>
        <dbReference type="ARBA" id="ARBA00004123"/>
    </source>
</evidence>
<dbReference type="SUPFAM" id="SSF51246">
    <property type="entry name" value="Rudiment single hybrid motif"/>
    <property type="match status" value="1"/>
</dbReference>
<dbReference type="InterPro" id="IPR001882">
    <property type="entry name" value="Biotin_BS"/>
</dbReference>
<evidence type="ECO:0000256" key="3">
    <source>
        <dbReference type="ARBA" id="ARBA00004742"/>
    </source>
</evidence>
<dbReference type="SMART" id="SM00878">
    <property type="entry name" value="Biotin_carb_C"/>
    <property type="match status" value="1"/>
</dbReference>
<keyword evidence="9 14" id="KW-0067">ATP-binding</keyword>
<dbReference type="PROSITE" id="PS00866">
    <property type="entry name" value="CPSASE_1"/>
    <property type="match status" value="1"/>
</dbReference>
<dbReference type="InterPro" id="IPR013785">
    <property type="entry name" value="Aldolase_TIM"/>
</dbReference>
<evidence type="ECO:0000256" key="14">
    <source>
        <dbReference type="PROSITE-ProRule" id="PRU00409"/>
    </source>
</evidence>
<feature type="domain" description="Biotin carboxylation" evidence="19">
    <location>
        <begin position="225"/>
        <end position="676"/>
    </location>
</feature>
<evidence type="ECO:0000313" key="21">
    <source>
        <dbReference type="EMBL" id="RHY06650.1"/>
    </source>
</evidence>
<keyword evidence="7" id="KW-0479">Metal-binding</keyword>
<organism evidence="21 22">
    <name type="scientific">Aphanomyces astaci</name>
    <name type="common">Crayfish plague agent</name>
    <dbReference type="NCBI Taxonomy" id="112090"/>
    <lineage>
        <taxon>Eukaryota</taxon>
        <taxon>Sar</taxon>
        <taxon>Stramenopiles</taxon>
        <taxon>Oomycota</taxon>
        <taxon>Saprolegniomycetes</taxon>
        <taxon>Saprolegniales</taxon>
        <taxon>Verrucalvaceae</taxon>
        <taxon>Aphanomyces</taxon>
    </lineage>
</organism>
<dbReference type="EMBL" id="QUSZ01006175">
    <property type="protein sequence ID" value="RHY06650.1"/>
    <property type="molecule type" value="Genomic_DNA"/>
</dbReference>
<keyword evidence="10" id="KW-0238">DNA-binding</keyword>
<reference evidence="21 22" key="1">
    <citation type="submission" date="2018-08" db="EMBL/GenBank/DDBJ databases">
        <title>Aphanomyces genome sequencing and annotation.</title>
        <authorList>
            <person name="Minardi D."/>
            <person name="Oidtmann B."/>
            <person name="Van Der Giezen M."/>
            <person name="Studholme D.J."/>
        </authorList>
    </citation>
    <scope>NUCLEOTIDE SEQUENCE [LARGE SCALE GENOMIC DNA]</scope>
    <source>
        <strain evidence="21 22">Kv</strain>
    </source>
</reference>
<dbReference type="VEuPathDB" id="FungiDB:H257_07920"/>
<dbReference type="GO" id="GO:0046872">
    <property type="term" value="F:metal ion binding"/>
    <property type="evidence" value="ECO:0007669"/>
    <property type="project" value="UniProtKB-KW"/>
</dbReference>
<feature type="domain" description="Pyruvate carboxyltransferase" evidence="20">
    <location>
        <begin position="757"/>
        <end position="1026"/>
    </location>
</feature>
<dbReference type="FunFam" id="3.30.470.20:FF:000012">
    <property type="entry name" value="Pyruvate carboxylase"/>
    <property type="match status" value="1"/>
</dbReference>
<evidence type="ECO:0000256" key="10">
    <source>
        <dbReference type="ARBA" id="ARBA00023125"/>
    </source>
</evidence>
<dbReference type="GO" id="GO:0003700">
    <property type="term" value="F:DNA-binding transcription factor activity"/>
    <property type="evidence" value="ECO:0007669"/>
    <property type="project" value="InterPro"/>
</dbReference>
<dbReference type="SUPFAM" id="SSF52440">
    <property type="entry name" value="PreATP-grasp domain"/>
    <property type="match status" value="1"/>
</dbReference>
<protein>
    <recommendedName>
        <fullName evidence="4">pyruvate carboxylase</fullName>
        <ecNumber evidence="4">6.4.1.1</ecNumber>
    </recommendedName>
</protein>
<keyword evidence="8 14" id="KW-0547">Nucleotide-binding</keyword>
<dbReference type="PROSITE" id="PS00188">
    <property type="entry name" value="BIOTIN"/>
    <property type="match status" value="1"/>
</dbReference>
<dbReference type="PROSITE" id="PS50991">
    <property type="entry name" value="PYR_CT"/>
    <property type="match status" value="1"/>
</dbReference>
<dbReference type="GO" id="GO:0006094">
    <property type="term" value="P:gluconeogenesis"/>
    <property type="evidence" value="ECO:0007669"/>
    <property type="project" value="UniProtKB-UniPathway"/>
</dbReference>
<dbReference type="PANTHER" id="PTHR43778:SF2">
    <property type="entry name" value="PYRUVATE CARBOXYLASE, MITOCHONDRIAL"/>
    <property type="match status" value="1"/>
</dbReference>
<dbReference type="PROSITE" id="PS50979">
    <property type="entry name" value="BC"/>
    <property type="match status" value="1"/>
</dbReference>
<comment type="pathway">
    <text evidence="3">Carbohydrate biosynthesis; gluconeogenesis.</text>
</comment>
<dbReference type="Pfam" id="PF02436">
    <property type="entry name" value="PYC_OADA"/>
    <property type="match status" value="1"/>
</dbReference>
<dbReference type="PROSITE" id="PS50968">
    <property type="entry name" value="BIOTINYL_LIPOYL"/>
    <property type="match status" value="1"/>
</dbReference>
<dbReference type="NCBIfam" id="NF009554">
    <property type="entry name" value="PRK12999.1"/>
    <property type="match status" value="1"/>
</dbReference>
<dbReference type="UniPathway" id="UPA00138"/>
<dbReference type="InterPro" id="IPR005482">
    <property type="entry name" value="Biotin_COase_C"/>
</dbReference>
<dbReference type="InterPro" id="IPR000232">
    <property type="entry name" value="HSF_DNA-bd"/>
</dbReference>
<dbReference type="GO" id="GO:0043565">
    <property type="term" value="F:sequence-specific DNA binding"/>
    <property type="evidence" value="ECO:0007669"/>
    <property type="project" value="InterPro"/>
</dbReference>
<evidence type="ECO:0000259" key="18">
    <source>
        <dbReference type="PROSITE" id="PS50975"/>
    </source>
</evidence>
<keyword evidence="5" id="KW-0312">Gluconeogenesis</keyword>
<dbReference type="SUPFAM" id="SSF56059">
    <property type="entry name" value="Glutathione synthetase ATP-binding domain-like"/>
    <property type="match status" value="1"/>
</dbReference>
<keyword evidence="6" id="KW-0436">Ligase</keyword>
<dbReference type="InterPro" id="IPR011054">
    <property type="entry name" value="Rudment_hybrid_motif"/>
</dbReference>
<dbReference type="Proteomes" id="UP000265427">
    <property type="component" value="Unassembled WGS sequence"/>
</dbReference>
<comment type="cofactor">
    <cofactor evidence="1">
        <name>biotin</name>
        <dbReference type="ChEBI" id="CHEBI:57586"/>
    </cofactor>
</comment>
<gene>
    <name evidence="21" type="ORF">DYB36_000398</name>
</gene>
<dbReference type="Pfam" id="PF00447">
    <property type="entry name" value="HSF_DNA-bind"/>
    <property type="match status" value="1"/>
</dbReference>
<dbReference type="Pfam" id="PF00682">
    <property type="entry name" value="HMGL-like"/>
    <property type="match status" value="1"/>
</dbReference>
<name>A0A397AFW1_APHAT</name>
<feature type="domain" description="ATP-grasp" evidence="18">
    <location>
        <begin position="345"/>
        <end position="543"/>
    </location>
</feature>
<evidence type="ECO:0000259" key="17">
    <source>
        <dbReference type="PROSITE" id="PS50968"/>
    </source>
</evidence>
<dbReference type="CDD" id="cd06850">
    <property type="entry name" value="biotinyl_domain"/>
    <property type="match status" value="1"/>
</dbReference>
<dbReference type="GO" id="GO:0004736">
    <property type="term" value="F:pyruvate carboxylase activity"/>
    <property type="evidence" value="ECO:0007669"/>
    <property type="project" value="UniProtKB-EC"/>
</dbReference>
<keyword evidence="13" id="KW-0511">Multifunctional enzyme</keyword>
<evidence type="ECO:0000256" key="13">
    <source>
        <dbReference type="ARBA" id="ARBA00023268"/>
    </source>
</evidence>
<dbReference type="SUPFAM" id="SSF89000">
    <property type="entry name" value="post-HMGL domain-like"/>
    <property type="match status" value="1"/>
</dbReference>
<dbReference type="InterPro" id="IPR036388">
    <property type="entry name" value="WH-like_DNA-bd_sf"/>
</dbReference>
<evidence type="ECO:0000256" key="9">
    <source>
        <dbReference type="ARBA" id="ARBA00022840"/>
    </source>
</evidence>
<comment type="similarity">
    <text evidence="15">Belongs to the HSF family.</text>
</comment>
<dbReference type="Gene3D" id="3.20.20.70">
    <property type="entry name" value="Aldolase class I"/>
    <property type="match status" value="1"/>
</dbReference>
<dbReference type="SUPFAM" id="SSF46785">
    <property type="entry name" value="Winged helix' DNA-binding domain"/>
    <property type="match status" value="1"/>
</dbReference>
<dbReference type="Pfam" id="PF00364">
    <property type="entry name" value="Biotin_lipoyl"/>
    <property type="match status" value="1"/>
</dbReference>
<dbReference type="InterPro" id="IPR036390">
    <property type="entry name" value="WH_DNA-bd_sf"/>
</dbReference>
<evidence type="ECO:0000256" key="15">
    <source>
        <dbReference type="RuleBase" id="RU004020"/>
    </source>
</evidence>
<dbReference type="VEuPathDB" id="FungiDB:H257_07921"/>
<dbReference type="InterPro" id="IPR005479">
    <property type="entry name" value="CPAse_ATP-bd"/>
</dbReference>
<evidence type="ECO:0000256" key="4">
    <source>
        <dbReference type="ARBA" id="ARBA00013057"/>
    </source>
</evidence>
<dbReference type="FunFam" id="3.40.50.20:FF:000010">
    <property type="entry name" value="Propionyl-CoA carboxylase subunit alpha"/>
    <property type="match status" value="1"/>
</dbReference>
<dbReference type="GO" id="GO:0005524">
    <property type="term" value="F:ATP binding"/>
    <property type="evidence" value="ECO:0007669"/>
    <property type="project" value="UniProtKB-UniRule"/>
</dbReference>
<dbReference type="Gene3D" id="2.40.50.100">
    <property type="match status" value="1"/>
</dbReference>
<dbReference type="CDD" id="cd07937">
    <property type="entry name" value="DRE_TIM_PC_TC_5S"/>
    <property type="match status" value="1"/>
</dbReference>
<keyword evidence="11" id="KW-0539">Nucleus</keyword>
<dbReference type="PANTHER" id="PTHR43778">
    <property type="entry name" value="PYRUVATE CARBOXYLASE"/>
    <property type="match status" value="1"/>
</dbReference>
<dbReference type="InterPro" id="IPR003379">
    <property type="entry name" value="Carboxylase_cons_dom"/>
</dbReference>
<evidence type="ECO:0000256" key="1">
    <source>
        <dbReference type="ARBA" id="ARBA00001953"/>
    </source>
</evidence>
<dbReference type="FunFam" id="3.20.20.70:FF:000033">
    <property type="entry name" value="Pyruvate carboxylase"/>
    <property type="match status" value="1"/>
</dbReference>
<dbReference type="InterPro" id="IPR011761">
    <property type="entry name" value="ATP-grasp"/>
</dbReference>
<dbReference type="SUPFAM" id="SSF51569">
    <property type="entry name" value="Aldolase"/>
    <property type="match status" value="1"/>
</dbReference>
<dbReference type="Pfam" id="PF02786">
    <property type="entry name" value="CPSase_L_D2"/>
    <property type="match status" value="1"/>
</dbReference>
<dbReference type="Pfam" id="PF02785">
    <property type="entry name" value="Biotin_carb_C"/>
    <property type="match status" value="1"/>
</dbReference>
<dbReference type="GO" id="GO:0005634">
    <property type="term" value="C:nucleus"/>
    <property type="evidence" value="ECO:0007669"/>
    <property type="project" value="UniProtKB-SubCell"/>
</dbReference>
<dbReference type="NCBIfam" id="TIGR01235">
    <property type="entry name" value="pyruv_carbox"/>
    <property type="match status" value="1"/>
</dbReference>
<dbReference type="Pfam" id="PF00289">
    <property type="entry name" value="Biotin_carb_N"/>
    <property type="match status" value="1"/>
</dbReference>
<dbReference type="PROSITE" id="PS50975">
    <property type="entry name" value="ATP_GRASP"/>
    <property type="match status" value="1"/>
</dbReference>
<dbReference type="InterPro" id="IPR011053">
    <property type="entry name" value="Single_hybrid_motif"/>
</dbReference>
<evidence type="ECO:0000313" key="22">
    <source>
        <dbReference type="Proteomes" id="UP000265427"/>
    </source>
</evidence>
<evidence type="ECO:0000256" key="8">
    <source>
        <dbReference type="ARBA" id="ARBA00022741"/>
    </source>
</evidence>
<comment type="caution">
    <text evidence="21">The sequence shown here is derived from an EMBL/GenBank/DDBJ whole genome shotgun (WGS) entry which is preliminary data.</text>
</comment>
<evidence type="ECO:0000256" key="16">
    <source>
        <dbReference type="SAM" id="MobiDB-lite"/>
    </source>
</evidence>